<reference evidence="1" key="2">
    <citation type="submission" date="2020-11" db="EMBL/GenBank/DDBJ databases">
        <authorList>
            <person name="McCartney M.A."/>
            <person name="Auch B."/>
            <person name="Kono T."/>
            <person name="Mallez S."/>
            <person name="Becker A."/>
            <person name="Gohl D.M."/>
            <person name="Silverstein K.A.T."/>
            <person name="Koren S."/>
            <person name="Bechman K.B."/>
            <person name="Herman A."/>
            <person name="Abrahante J.E."/>
            <person name="Garbe J."/>
        </authorList>
    </citation>
    <scope>NUCLEOTIDE SEQUENCE</scope>
    <source>
        <strain evidence="1">Duluth1</strain>
        <tissue evidence="1">Whole animal</tissue>
    </source>
</reference>
<keyword evidence="2" id="KW-1185">Reference proteome</keyword>
<accession>A0A9D4JHD9</accession>
<organism evidence="1 2">
    <name type="scientific">Dreissena polymorpha</name>
    <name type="common">Zebra mussel</name>
    <name type="synonym">Mytilus polymorpha</name>
    <dbReference type="NCBI Taxonomy" id="45954"/>
    <lineage>
        <taxon>Eukaryota</taxon>
        <taxon>Metazoa</taxon>
        <taxon>Spiralia</taxon>
        <taxon>Lophotrochozoa</taxon>
        <taxon>Mollusca</taxon>
        <taxon>Bivalvia</taxon>
        <taxon>Autobranchia</taxon>
        <taxon>Heteroconchia</taxon>
        <taxon>Euheterodonta</taxon>
        <taxon>Imparidentia</taxon>
        <taxon>Neoheterodontei</taxon>
        <taxon>Myida</taxon>
        <taxon>Dreissenoidea</taxon>
        <taxon>Dreissenidae</taxon>
        <taxon>Dreissena</taxon>
    </lineage>
</organism>
<dbReference type="AlphaFoldDB" id="A0A9D4JHD9"/>
<comment type="caution">
    <text evidence="1">The sequence shown here is derived from an EMBL/GenBank/DDBJ whole genome shotgun (WGS) entry which is preliminary data.</text>
</comment>
<sequence length="106" mass="12210">MDSLSRLLPESSTVEGQDFLQTEEYLNNIDSEATPVALSTEEIENVSQSDPELKQVPEILVSCRRHELTYKRYLLIRHEFSSLGFLVLRGTKIVVPTVYEGYVFWN</sequence>
<proteinExistence type="predicted"/>
<gene>
    <name evidence="1" type="ORF">DPMN_137116</name>
</gene>
<evidence type="ECO:0000313" key="1">
    <source>
        <dbReference type="EMBL" id="KAH3808758.1"/>
    </source>
</evidence>
<dbReference type="EMBL" id="JAIWYP010000006">
    <property type="protein sequence ID" value="KAH3808758.1"/>
    <property type="molecule type" value="Genomic_DNA"/>
</dbReference>
<evidence type="ECO:0000313" key="2">
    <source>
        <dbReference type="Proteomes" id="UP000828390"/>
    </source>
</evidence>
<reference evidence="1" key="1">
    <citation type="journal article" date="2019" name="bioRxiv">
        <title>The Genome of the Zebra Mussel, Dreissena polymorpha: A Resource for Invasive Species Research.</title>
        <authorList>
            <person name="McCartney M.A."/>
            <person name="Auch B."/>
            <person name="Kono T."/>
            <person name="Mallez S."/>
            <person name="Zhang Y."/>
            <person name="Obille A."/>
            <person name="Becker A."/>
            <person name="Abrahante J.E."/>
            <person name="Garbe J."/>
            <person name="Badalamenti J.P."/>
            <person name="Herman A."/>
            <person name="Mangelson H."/>
            <person name="Liachko I."/>
            <person name="Sullivan S."/>
            <person name="Sone E.D."/>
            <person name="Koren S."/>
            <person name="Silverstein K.A.T."/>
            <person name="Beckman K.B."/>
            <person name="Gohl D.M."/>
        </authorList>
    </citation>
    <scope>NUCLEOTIDE SEQUENCE</scope>
    <source>
        <strain evidence="1">Duluth1</strain>
        <tissue evidence="1">Whole animal</tissue>
    </source>
</reference>
<name>A0A9D4JHD9_DREPO</name>
<protein>
    <submittedName>
        <fullName evidence="1">Uncharacterized protein</fullName>
    </submittedName>
</protein>
<dbReference type="Proteomes" id="UP000828390">
    <property type="component" value="Unassembled WGS sequence"/>
</dbReference>